<comment type="caution">
    <text evidence="2">The sequence shown here is derived from an EMBL/GenBank/DDBJ whole genome shotgun (WGS) entry which is preliminary data.</text>
</comment>
<evidence type="ECO:0000256" key="1">
    <source>
        <dbReference type="SAM" id="Coils"/>
    </source>
</evidence>
<dbReference type="Proteomes" id="UP001185092">
    <property type="component" value="Unassembled WGS sequence"/>
</dbReference>
<dbReference type="RefSeq" id="WP_309936943.1">
    <property type="nucleotide sequence ID" value="NZ_AP025305.1"/>
</dbReference>
<accession>A0AAE4BR18</accession>
<name>A0AAE4BR18_9BACT</name>
<reference evidence="2" key="1">
    <citation type="submission" date="2023-07" db="EMBL/GenBank/DDBJ databases">
        <title>Genomic Encyclopedia of Type Strains, Phase IV (KMG-IV): sequencing the most valuable type-strain genomes for metagenomic binning, comparative biology and taxonomic classification.</title>
        <authorList>
            <person name="Goeker M."/>
        </authorList>
    </citation>
    <scope>NUCLEOTIDE SEQUENCE</scope>
    <source>
        <strain evidence="2">DSM 26174</strain>
    </source>
</reference>
<evidence type="ECO:0000313" key="2">
    <source>
        <dbReference type="EMBL" id="MDR6237478.1"/>
    </source>
</evidence>
<dbReference type="AlphaFoldDB" id="A0AAE4BR18"/>
<proteinExistence type="predicted"/>
<sequence length="165" mass="19014">MVVIEQKEILDIQASFQSSDLTAVEEMMSKFSEEQPFVLGYVFVVSENKAEELKQMGVFINTLIWNAFKSKVGEFPLITEEDLLESAMACEKEAKELNEKRQGMTEEQLRAQAVELLESRRQKHLYDFVYSFIENEMRQDDYEGMGTLSSMGQIVIEAFDKKING</sequence>
<feature type="coiled-coil region" evidence="1">
    <location>
        <begin position="80"/>
        <end position="107"/>
    </location>
</feature>
<protein>
    <submittedName>
        <fullName evidence="2">Uncharacterized protein</fullName>
    </submittedName>
</protein>
<gene>
    <name evidence="2" type="ORF">HNQ88_000454</name>
</gene>
<keyword evidence="1" id="KW-0175">Coiled coil</keyword>
<evidence type="ECO:0000313" key="3">
    <source>
        <dbReference type="Proteomes" id="UP001185092"/>
    </source>
</evidence>
<keyword evidence="3" id="KW-1185">Reference proteome</keyword>
<dbReference type="EMBL" id="JAVDQD010000001">
    <property type="protein sequence ID" value="MDR6237478.1"/>
    <property type="molecule type" value="Genomic_DNA"/>
</dbReference>
<organism evidence="2 3">
    <name type="scientific">Aureibacter tunicatorum</name>
    <dbReference type="NCBI Taxonomy" id="866807"/>
    <lineage>
        <taxon>Bacteria</taxon>
        <taxon>Pseudomonadati</taxon>
        <taxon>Bacteroidota</taxon>
        <taxon>Cytophagia</taxon>
        <taxon>Cytophagales</taxon>
        <taxon>Persicobacteraceae</taxon>
        <taxon>Aureibacter</taxon>
    </lineage>
</organism>